<accession>A0A4P8JH61</accession>
<dbReference type="GO" id="GO:0017111">
    <property type="term" value="F:ribonucleoside triphosphate phosphatase activity"/>
    <property type="evidence" value="ECO:0007669"/>
    <property type="project" value="UniProtKB-EC"/>
</dbReference>
<evidence type="ECO:0000256" key="13">
    <source>
        <dbReference type="ARBA" id="ARBA00022844"/>
    </source>
</evidence>
<evidence type="ECO:0000256" key="2">
    <source>
        <dbReference type="ARBA" id="ARBA00004328"/>
    </source>
</evidence>
<dbReference type="InterPro" id="IPR014001">
    <property type="entry name" value="Helicase_ATP-bd"/>
</dbReference>
<dbReference type="InterPro" id="IPR007094">
    <property type="entry name" value="RNA-dir_pol_PSvirus"/>
</dbReference>
<evidence type="ECO:0000256" key="12">
    <source>
        <dbReference type="ARBA" id="ARBA00022840"/>
    </source>
</evidence>
<dbReference type="GO" id="GO:0039694">
    <property type="term" value="P:viral RNA genome replication"/>
    <property type="evidence" value="ECO:0007669"/>
    <property type="project" value="InterPro"/>
</dbReference>
<dbReference type="GO" id="GO:0052170">
    <property type="term" value="P:symbiont-mediated suppression of host innate immune response"/>
    <property type="evidence" value="ECO:0007669"/>
    <property type="project" value="UniProtKB-KW"/>
</dbReference>
<evidence type="ECO:0000259" key="18">
    <source>
        <dbReference type="PROSITE" id="PS50507"/>
    </source>
</evidence>
<comment type="subcellular location">
    <subcellularLocation>
        <location evidence="3">Host cell</location>
    </subcellularLocation>
    <subcellularLocation>
        <location evidence="1">Host membrane</location>
        <topology evidence="1">Peripheral membrane protein</topology>
    </subcellularLocation>
    <subcellularLocation>
        <location evidence="2">Virion</location>
    </subcellularLocation>
</comment>
<dbReference type="Pfam" id="PF00271">
    <property type="entry name" value="Helicase_C"/>
    <property type="match status" value="1"/>
</dbReference>
<keyword evidence="10" id="KW-0547">Nucleotide-binding</keyword>
<evidence type="ECO:0000256" key="1">
    <source>
        <dbReference type="ARBA" id="ARBA00004242"/>
    </source>
</evidence>
<evidence type="ECO:0000256" key="6">
    <source>
        <dbReference type="ARBA" id="ARBA00022632"/>
    </source>
</evidence>
<evidence type="ECO:0000313" key="20">
    <source>
        <dbReference type="EMBL" id="QCP68851.1"/>
    </source>
</evidence>
<dbReference type="GO" id="GO:0008236">
    <property type="term" value="F:serine-type peptidase activity"/>
    <property type="evidence" value="ECO:0007669"/>
    <property type="project" value="UniProtKB-KW"/>
</dbReference>
<dbReference type="GO" id="GO:0033644">
    <property type="term" value="C:host cell membrane"/>
    <property type="evidence" value="ECO:0007669"/>
    <property type="project" value="UniProtKB-SubCell"/>
</dbReference>
<keyword evidence="17" id="KW-1133">Transmembrane helix</keyword>
<evidence type="ECO:0000256" key="16">
    <source>
        <dbReference type="ARBA" id="ARBA00047631"/>
    </source>
</evidence>
<feature type="transmembrane region" description="Helical" evidence="17">
    <location>
        <begin position="181"/>
        <end position="199"/>
    </location>
</feature>
<dbReference type="GO" id="GO:0003968">
    <property type="term" value="F:RNA-directed RNA polymerase activity"/>
    <property type="evidence" value="ECO:0007669"/>
    <property type="project" value="UniProtKB-KW"/>
</dbReference>
<organism evidence="20">
    <name type="scientific">Pernambuco nodavirus</name>
    <dbReference type="NCBI Taxonomy" id="2565391"/>
    <lineage>
        <taxon>Viruses</taxon>
        <taxon>Riboviria</taxon>
        <taxon>Orthornavirae</taxon>
        <taxon>Kitrinoviricota</taxon>
        <taxon>Magsaviricetes</taxon>
        <taxon>Nodamuvirales</taxon>
        <taxon>Nodaviridae</taxon>
    </lineage>
</organism>
<dbReference type="SUPFAM" id="SSF52540">
    <property type="entry name" value="P-loop containing nucleoside triphosphate hydrolases"/>
    <property type="match status" value="1"/>
</dbReference>
<evidence type="ECO:0000256" key="4">
    <source>
        <dbReference type="ARBA" id="ARBA00020107"/>
    </source>
</evidence>
<keyword evidence="17" id="KW-0472">Membrane</keyword>
<dbReference type="GO" id="GO:0006351">
    <property type="term" value="P:DNA-templated transcription"/>
    <property type="evidence" value="ECO:0007669"/>
    <property type="project" value="InterPro"/>
</dbReference>
<dbReference type="Pfam" id="PF00680">
    <property type="entry name" value="RdRP_1"/>
    <property type="match status" value="1"/>
</dbReference>
<keyword evidence="8" id="KW-0808">Transferase</keyword>
<keyword evidence="14" id="KW-0693">Viral RNA replication</keyword>
<dbReference type="GO" id="GO:0044423">
    <property type="term" value="C:virion component"/>
    <property type="evidence" value="ECO:0007669"/>
    <property type="project" value="UniProtKB-KW"/>
</dbReference>
<dbReference type="InterPro" id="IPR001650">
    <property type="entry name" value="Helicase_C-like"/>
</dbReference>
<keyword evidence="17" id="KW-0812">Transmembrane</keyword>
<name>A0A4P8JH61_9VIRU</name>
<evidence type="ECO:0000256" key="5">
    <source>
        <dbReference type="ARBA" id="ARBA00022484"/>
    </source>
</evidence>
<dbReference type="InterPro" id="IPR043128">
    <property type="entry name" value="Rev_trsase/Diguanyl_cyclase"/>
</dbReference>
<dbReference type="EMBL" id="MK189090">
    <property type="protein sequence ID" value="QCP68851.1"/>
    <property type="molecule type" value="Genomic_RNA"/>
</dbReference>
<evidence type="ECO:0000256" key="8">
    <source>
        <dbReference type="ARBA" id="ARBA00022679"/>
    </source>
</evidence>
<comment type="catalytic activity">
    <reaction evidence="16">
        <text>a ribonucleoside 5'-triphosphate + H2O = a ribonucleoside 5'-diphosphate + phosphate + H(+)</text>
        <dbReference type="Rhea" id="RHEA:23680"/>
        <dbReference type="ChEBI" id="CHEBI:15377"/>
        <dbReference type="ChEBI" id="CHEBI:15378"/>
        <dbReference type="ChEBI" id="CHEBI:43474"/>
        <dbReference type="ChEBI" id="CHEBI:57930"/>
        <dbReference type="ChEBI" id="CHEBI:61557"/>
        <dbReference type="EC" id="3.6.1.15"/>
    </reaction>
</comment>
<protein>
    <recommendedName>
        <fullName evidence="4">Genome polyprotein</fullName>
    </recommendedName>
</protein>
<reference evidence="20" key="1">
    <citation type="journal article" date="2019" name="Sci. Rep.">
        <title>Discovery of novel astrovirus and calicivirus identified in ruddy turnstones in Brazil.</title>
        <authorList>
            <person name="de Souza W.M."/>
            <person name="Fumagalli M.J."/>
            <person name="de Araujo J."/>
            <person name="Ometto T."/>
            <person name="Modha S."/>
            <person name="Thomazelli L.M."/>
            <person name="Durigon E.L."/>
            <person name="Murcia P.R."/>
            <person name="Figueiredo L.T."/>
        </authorList>
    </citation>
    <scope>NUCLEOTIDE SEQUENCE</scope>
    <source>
        <strain evidence="20">PeN-44</strain>
    </source>
</reference>
<keyword evidence="13" id="KW-0946">Virion</keyword>
<evidence type="ECO:0000256" key="3">
    <source>
        <dbReference type="ARBA" id="ARBA00004340"/>
    </source>
</evidence>
<feature type="transmembrane region" description="Helical" evidence="17">
    <location>
        <begin position="85"/>
        <end position="105"/>
    </location>
</feature>
<keyword evidence="15" id="KW-0899">Viral immunoevasion</keyword>
<dbReference type="PROSITE" id="PS51192">
    <property type="entry name" value="HELICASE_ATP_BIND_1"/>
    <property type="match status" value="1"/>
</dbReference>
<dbReference type="Gene3D" id="3.30.70.270">
    <property type="match status" value="1"/>
</dbReference>
<evidence type="ECO:0000256" key="15">
    <source>
        <dbReference type="ARBA" id="ARBA00023280"/>
    </source>
</evidence>
<proteinExistence type="predicted"/>
<dbReference type="SUPFAM" id="SSF56672">
    <property type="entry name" value="DNA/RNA polymerases"/>
    <property type="match status" value="1"/>
</dbReference>
<evidence type="ECO:0000256" key="17">
    <source>
        <dbReference type="SAM" id="Phobius"/>
    </source>
</evidence>
<sequence length="1569" mass="176800">MVFESVFRLLPTHPATGRRMDVELQHYVYEVVLPAYDFFATVLAKILLVFITFCLWLTVVLTFMFGPILGVGVLGLSLAYPTWPLWHFFIFAIWLFYVGPFTFIFDKSKAWFAKMEAAAAAGALRSLVSFRVLEPFVRRYLLSAGVEDPDVVEWFSEKVAALAVRTNRLGTGKATKYADMLFRLWGFWLYLSFVFKWSVRATRVAFIVICLIATLPLEDAPRVLLSLPRFAYWAIAKVDKFFASEHMGFSDFRQLVSLQIMVFCVNILTLADEVGFLAQKYSGDSNESRKNRRVRFRATLTQTLLRFGRVVDSVSLPSVIRNAPLRWDLPSIREGLDVARDLGWPINVDITEPVTGIAGGVYDRKWLFFGTDFRTGMNLARTYVDSSLDELRRQSPVFRRTEEYATLDNELHSTARYFMTPEVSLPDLDVSELWVLLGDIFKHSQLTPFKVIIRAWEKKYALGSFMRDPSRKKRKYKRSHFIRDFGGYRAFSKLWADTFRVAPSIPTVSAVFVKGEALPERKWANDKVRTVIGSSIFHYISSTVWNYEPNHRFRWETTPIKIGLPLNGGVLSGIYERHAKYDKHFAGDMTAFDSTIVLKMQDVVKRVRKKGFEHHRDYQKICGLIDSCYKNLDSSFLNTTTTGNVYRKGTGLTTGHSSTSMDNSIVTTSVYLMAWKEITGLSANEFRFFNELSCFGDDHILSMLNTAPAAWNWSNITEVMSKWNIDMRLEAEGKLSAIPFLGKFCRAPLPADFKLFKEIGLSTPSWVIYHEKDRLLGKLTARVLNGAPEYRVKRLISYLSLTAHHEDVYSQITEAIRKIKVASPGSRAALERMHIPSYHEVVKQWYDYRTNIPKDTPVSDIIESSKDEVLTTYGEVGPLDVLASALSTVPDILNPAIFNVGYSHYLQRRCKEWVDWPLILLQRVNGTLSQAHLSAIARKTCYDWLTNLEQPFQTPVSTGGLLLRHWLYVTFESRSGGGFAPRWFTALSKKFADLGFCFNAQVQQEIIRTEFPIWNFLLTLLLNFVPDVPHLGILASVKVPNLSLIWDYITGLIITQVWQLVPPNFKDLAPLANAQWIGKRHLVIAPTGTGKSTDLIAWAQMTLGPKFGKLILVEPRSALVKALTPWLVEAKGVHASGLTSGMVLDKTCKVWVMTPQELFLNPQWISPDNLIIIDEAHVTEPFYELLKTVVQTLKVPTMALTASPTNALRAWRTTETELRIAKLWSIDEYTHTLSLTSQSLFRKSYDNKVLEIVSSASRRSRYLIFVPDLSHVASLAALLPGKTCTLTSRSADIDPNAKFYISTSVADVGLTIPNVDVVVTPNIDRAITISDDGKTLPLLVKLTEAQILQRRGRTGRTNNGAFHLVNFSGDFGESILNRPDPKLVELLTEWLSVGVKPGTVAKFRPDLFLAVAGWRGSGGEYGSVLDRKTADEIVDNMARILDSVVGPTLHGAGSRLFSSSLQTADGSETLPIEISSTGRMFTFNLPDVWANVATSINGAIGQIWQNHPNLTPDKQGNDVPAFDPGKIFNLLTQRALNDTIVLGAYDSDEDEDPAEVNQEAFVVDSDLSF</sequence>
<keyword evidence="12" id="KW-0067">ATP-binding</keyword>
<feature type="transmembrane region" description="Helical" evidence="17">
    <location>
        <begin position="46"/>
        <end position="79"/>
    </location>
</feature>
<evidence type="ECO:0000256" key="10">
    <source>
        <dbReference type="ARBA" id="ARBA00022741"/>
    </source>
</evidence>
<dbReference type="PROSITE" id="PS50507">
    <property type="entry name" value="RDRP_SSRNA_POS"/>
    <property type="match status" value="1"/>
</dbReference>
<dbReference type="GO" id="GO:0006508">
    <property type="term" value="P:proteolysis"/>
    <property type="evidence" value="ECO:0007669"/>
    <property type="project" value="UniProtKB-KW"/>
</dbReference>
<evidence type="ECO:0000256" key="9">
    <source>
        <dbReference type="ARBA" id="ARBA00022695"/>
    </source>
</evidence>
<dbReference type="Gene3D" id="3.40.50.300">
    <property type="entry name" value="P-loop containing nucleotide triphosphate hydrolases"/>
    <property type="match status" value="2"/>
</dbReference>
<evidence type="ECO:0000259" key="19">
    <source>
        <dbReference type="PROSITE" id="PS51192"/>
    </source>
</evidence>
<dbReference type="GO" id="GO:0043657">
    <property type="term" value="C:host cell"/>
    <property type="evidence" value="ECO:0007669"/>
    <property type="project" value="UniProtKB-SubCell"/>
</dbReference>
<dbReference type="GO" id="GO:0005524">
    <property type="term" value="F:ATP binding"/>
    <property type="evidence" value="ECO:0007669"/>
    <property type="project" value="UniProtKB-KW"/>
</dbReference>
<feature type="domain" description="RdRp catalytic" evidence="18">
    <location>
        <begin position="582"/>
        <end position="711"/>
    </location>
</feature>
<keyword evidence="7" id="KW-0645">Protease</keyword>
<keyword evidence="6" id="KW-0945">Host-virus interaction</keyword>
<keyword evidence="5" id="KW-0696">RNA-directed RNA polymerase</keyword>
<dbReference type="InterPro" id="IPR001205">
    <property type="entry name" value="RNA-dir_pol_C"/>
</dbReference>
<keyword evidence="6" id="KW-1090">Inhibition of host innate immune response by virus</keyword>
<keyword evidence="11" id="KW-0720">Serine protease</keyword>
<evidence type="ECO:0000256" key="14">
    <source>
        <dbReference type="ARBA" id="ARBA00022953"/>
    </source>
</evidence>
<dbReference type="GO" id="GO:0003723">
    <property type="term" value="F:RNA binding"/>
    <property type="evidence" value="ECO:0007669"/>
    <property type="project" value="InterPro"/>
</dbReference>
<dbReference type="Pfam" id="PF00270">
    <property type="entry name" value="DEAD"/>
    <property type="match status" value="1"/>
</dbReference>
<dbReference type="InterPro" id="IPR027417">
    <property type="entry name" value="P-loop_NTPase"/>
</dbReference>
<dbReference type="InterPro" id="IPR011545">
    <property type="entry name" value="DEAD/DEAH_box_helicase_dom"/>
</dbReference>
<feature type="domain" description="Helicase ATP-binding" evidence="19">
    <location>
        <begin position="1072"/>
        <end position="1222"/>
    </location>
</feature>
<dbReference type="InterPro" id="IPR043502">
    <property type="entry name" value="DNA/RNA_pol_sf"/>
</dbReference>
<keyword evidence="9" id="KW-0548">Nucleotidyltransferase</keyword>
<evidence type="ECO:0000256" key="11">
    <source>
        <dbReference type="ARBA" id="ARBA00022825"/>
    </source>
</evidence>
<keyword evidence="11" id="KW-0378">Hydrolase</keyword>
<evidence type="ECO:0000256" key="7">
    <source>
        <dbReference type="ARBA" id="ARBA00022670"/>
    </source>
</evidence>